<proteinExistence type="predicted"/>
<evidence type="ECO:0000313" key="1">
    <source>
        <dbReference type="EMBL" id="KAK5629593.1"/>
    </source>
</evidence>
<keyword evidence="2" id="KW-1185">Reference proteome</keyword>
<name>A0AAN7UHP8_9PEZI</name>
<dbReference type="EMBL" id="JAWHQM010000012">
    <property type="protein sequence ID" value="KAK5629593.1"/>
    <property type="molecule type" value="Genomic_DNA"/>
</dbReference>
<sequence length="77" mass="8701">MASVHLKGGILELFDHQMRTFCLLPTIGVIIAAEMTPLRENVMLSELRISNRNDQNDSFLGVQGHFQLTRFSSIGKR</sequence>
<evidence type="ECO:0000313" key="2">
    <source>
        <dbReference type="Proteomes" id="UP001305414"/>
    </source>
</evidence>
<reference evidence="1 2" key="1">
    <citation type="submission" date="2023-10" db="EMBL/GenBank/DDBJ databases">
        <title>Draft genome sequence of Xylaria bambusicola isolate GMP-LS, the root and basal stem rot pathogen of sugarcane in Indonesia.</title>
        <authorList>
            <person name="Selvaraj P."/>
            <person name="Muralishankar V."/>
            <person name="Muruganantham S."/>
            <person name="Sp S."/>
            <person name="Haryani S."/>
            <person name="Lau K.J.X."/>
            <person name="Naqvi N.I."/>
        </authorList>
    </citation>
    <scope>NUCLEOTIDE SEQUENCE [LARGE SCALE GENOMIC DNA]</scope>
    <source>
        <strain evidence="1">GMP-LS</strain>
    </source>
</reference>
<comment type="caution">
    <text evidence="1">The sequence shown here is derived from an EMBL/GenBank/DDBJ whole genome shotgun (WGS) entry which is preliminary data.</text>
</comment>
<dbReference type="Proteomes" id="UP001305414">
    <property type="component" value="Unassembled WGS sequence"/>
</dbReference>
<protein>
    <submittedName>
        <fullName evidence="1">Uncharacterized protein</fullName>
    </submittedName>
</protein>
<organism evidence="1 2">
    <name type="scientific">Xylaria bambusicola</name>
    <dbReference type="NCBI Taxonomy" id="326684"/>
    <lineage>
        <taxon>Eukaryota</taxon>
        <taxon>Fungi</taxon>
        <taxon>Dikarya</taxon>
        <taxon>Ascomycota</taxon>
        <taxon>Pezizomycotina</taxon>
        <taxon>Sordariomycetes</taxon>
        <taxon>Xylariomycetidae</taxon>
        <taxon>Xylariales</taxon>
        <taxon>Xylariaceae</taxon>
        <taxon>Xylaria</taxon>
    </lineage>
</organism>
<gene>
    <name evidence="1" type="ORF">RRF57_005308</name>
</gene>
<dbReference type="AlphaFoldDB" id="A0AAN7UHP8"/>
<accession>A0AAN7UHP8</accession>